<dbReference type="SMART" id="SM00679">
    <property type="entry name" value="CTNS"/>
    <property type="match status" value="1"/>
</dbReference>
<dbReference type="PANTHER" id="PTHR13131:SF5">
    <property type="entry name" value="CYSTINOSIN"/>
    <property type="match status" value="1"/>
</dbReference>
<sequence>MCWERLAFCALLLFSSTIRSEYAARYPASPEPTVRFNDFCNLHKVYALVYVKLWTAVFKYTPQAVSNFRRKSTLGWSIYYVHLDISGGTFSLVQLLIDASLQPDWSGLTGNPLKLWLAGISLTADVIFLIQHYVLYGAVEAKNSHTERDARHGEVAPEEGIMLASFDVDADGEEEGSAMATPDSYELEENKVS</sequence>
<dbReference type="EMBL" id="JAXOVC010000002">
    <property type="protein sequence ID" value="KAK4505973.1"/>
    <property type="molecule type" value="Genomic_DNA"/>
</dbReference>
<keyword evidence="11" id="KW-1185">Reference proteome</keyword>
<reference evidence="10 11" key="1">
    <citation type="journal article" date="2023" name="G3 (Bethesda)">
        <title>A chromosome-level genome assembly of Zasmidium syzygii isolated from banana leaves.</title>
        <authorList>
            <person name="van Westerhoven A.C."/>
            <person name="Mehrabi R."/>
            <person name="Talebi R."/>
            <person name="Steentjes M.B.F."/>
            <person name="Corcolon B."/>
            <person name="Chong P.A."/>
            <person name="Kema G.H.J."/>
            <person name="Seidl M.F."/>
        </authorList>
    </citation>
    <scope>NUCLEOTIDE SEQUENCE [LARGE SCALE GENOMIC DNA]</scope>
    <source>
        <strain evidence="10 11">P124</strain>
    </source>
</reference>
<accession>A0ABR0EYP1</accession>
<comment type="caution">
    <text evidence="10">The sequence shown here is derived from an EMBL/GenBank/DDBJ whole genome shotgun (WGS) entry which is preliminary data.</text>
</comment>
<feature type="region of interest" description="Disordered" evidence="7">
    <location>
        <begin position="172"/>
        <end position="193"/>
    </location>
</feature>
<dbReference type="Gene3D" id="1.20.1280.290">
    <property type="match status" value="1"/>
</dbReference>
<keyword evidence="9" id="KW-0732">Signal</keyword>
<evidence type="ECO:0000256" key="8">
    <source>
        <dbReference type="SAM" id="Phobius"/>
    </source>
</evidence>
<gene>
    <name evidence="10" type="ORF">PRZ48_003938</name>
</gene>
<keyword evidence="6 8" id="KW-0472">Membrane</keyword>
<evidence type="ECO:0000256" key="9">
    <source>
        <dbReference type="SAM" id="SignalP"/>
    </source>
</evidence>
<feature type="transmembrane region" description="Helical" evidence="8">
    <location>
        <begin position="73"/>
        <end position="97"/>
    </location>
</feature>
<evidence type="ECO:0000256" key="5">
    <source>
        <dbReference type="ARBA" id="ARBA00022989"/>
    </source>
</evidence>
<evidence type="ECO:0000256" key="4">
    <source>
        <dbReference type="ARBA" id="ARBA00022737"/>
    </source>
</evidence>
<keyword evidence="4" id="KW-0677">Repeat</keyword>
<evidence type="ECO:0000256" key="6">
    <source>
        <dbReference type="ARBA" id="ARBA00023136"/>
    </source>
</evidence>
<evidence type="ECO:0000256" key="1">
    <source>
        <dbReference type="ARBA" id="ARBA00004127"/>
    </source>
</evidence>
<dbReference type="InterPro" id="IPR006603">
    <property type="entry name" value="PQ-loop_rpt"/>
</dbReference>
<evidence type="ECO:0000256" key="7">
    <source>
        <dbReference type="SAM" id="MobiDB-lite"/>
    </source>
</evidence>
<evidence type="ECO:0008006" key="12">
    <source>
        <dbReference type="Google" id="ProtNLM"/>
    </source>
</evidence>
<feature type="signal peptide" evidence="9">
    <location>
        <begin position="1"/>
        <end position="23"/>
    </location>
</feature>
<keyword evidence="2" id="KW-0813">Transport</keyword>
<dbReference type="PANTHER" id="PTHR13131">
    <property type="entry name" value="CYSTINOSIN"/>
    <property type="match status" value="1"/>
</dbReference>
<feature type="transmembrane region" description="Helical" evidence="8">
    <location>
        <begin position="117"/>
        <end position="139"/>
    </location>
</feature>
<protein>
    <recommendedName>
        <fullName evidence="12">Cystinosin</fullName>
    </recommendedName>
</protein>
<dbReference type="InterPro" id="IPR005282">
    <property type="entry name" value="LC_transporter"/>
</dbReference>
<evidence type="ECO:0000256" key="2">
    <source>
        <dbReference type="ARBA" id="ARBA00022448"/>
    </source>
</evidence>
<evidence type="ECO:0000313" key="11">
    <source>
        <dbReference type="Proteomes" id="UP001305779"/>
    </source>
</evidence>
<proteinExistence type="predicted"/>
<comment type="subcellular location">
    <subcellularLocation>
        <location evidence="1">Endomembrane system</location>
        <topology evidence="1">Multi-pass membrane protein</topology>
    </subcellularLocation>
</comment>
<name>A0ABR0EYP1_ZASCE</name>
<dbReference type="Proteomes" id="UP001305779">
    <property type="component" value="Unassembled WGS sequence"/>
</dbReference>
<keyword evidence="5 8" id="KW-1133">Transmembrane helix</keyword>
<evidence type="ECO:0000256" key="3">
    <source>
        <dbReference type="ARBA" id="ARBA00022692"/>
    </source>
</evidence>
<dbReference type="Pfam" id="PF04193">
    <property type="entry name" value="PQ-loop"/>
    <property type="match status" value="1"/>
</dbReference>
<keyword evidence="3 8" id="KW-0812">Transmembrane</keyword>
<evidence type="ECO:0000313" key="10">
    <source>
        <dbReference type="EMBL" id="KAK4505973.1"/>
    </source>
</evidence>
<feature type="chain" id="PRO_5047363063" description="Cystinosin" evidence="9">
    <location>
        <begin position="24"/>
        <end position="193"/>
    </location>
</feature>
<organism evidence="10 11">
    <name type="scientific">Zasmidium cellare</name>
    <name type="common">Wine cellar mold</name>
    <name type="synonym">Racodium cellare</name>
    <dbReference type="NCBI Taxonomy" id="395010"/>
    <lineage>
        <taxon>Eukaryota</taxon>
        <taxon>Fungi</taxon>
        <taxon>Dikarya</taxon>
        <taxon>Ascomycota</taxon>
        <taxon>Pezizomycotina</taxon>
        <taxon>Dothideomycetes</taxon>
        <taxon>Dothideomycetidae</taxon>
        <taxon>Mycosphaerellales</taxon>
        <taxon>Mycosphaerellaceae</taxon>
        <taxon>Zasmidium</taxon>
    </lineage>
</organism>